<proteinExistence type="predicted"/>
<name>A0A4U1I674_9BURK</name>
<feature type="region of interest" description="Disordered" evidence="1">
    <location>
        <begin position="153"/>
        <end position="184"/>
    </location>
</feature>
<feature type="compositionally biased region" description="Low complexity" evidence="1">
    <location>
        <begin position="157"/>
        <end position="173"/>
    </location>
</feature>
<evidence type="ECO:0000313" key="4">
    <source>
        <dbReference type="Proteomes" id="UP000305539"/>
    </source>
</evidence>
<feature type="signal peptide" evidence="2">
    <location>
        <begin position="1"/>
        <end position="36"/>
    </location>
</feature>
<dbReference type="GO" id="GO:0005576">
    <property type="term" value="C:extracellular region"/>
    <property type="evidence" value="ECO:0007669"/>
    <property type="project" value="TreeGrafter"/>
</dbReference>
<dbReference type="AlphaFoldDB" id="A0A4U1I674"/>
<keyword evidence="4" id="KW-1185">Reference proteome</keyword>
<dbReference type="PANTHER" id="PTHR37549:SF1">
    <property type="entry name" value="LIPOPROTEIN LPRI"/>
    <property type="match status" value="1"/>
</dbReference>
<evidence type="ECO:0000256" key="2">
    <source>
        <dbReference type="SAM" id="SignalP"/>
    </source>
</evidence>
<comment type="caution">
    <text evidence="3">The sequence shown here is derived from an EMBL/GenBank/DDBJ whole genome shotgun (WGS) entry which is preliminary data.</text>
</comment>
<evidence type="ECO:0000313" key="3">
    <source>
        <dbReference type="EMBL" id="TKC88695.1"/>
    </source>
</evidence>
<dbReference type="PANTHER" id="PTHR37549">
    <property type="entry name" value="LIPOPROTEIN LPRI"/>
    <property type="match status" value="1"/>
</dbReference>
<sequence>MVANHDKVSVRLLRRKTASLLLALLAAGAMAPSAFAVSFRCPHNGSASEKLICSDPDLSSLDDKLAIVYRHAKDAAPSAEAIEADRVAQWQWRQHNCKDKACVEEWYQRRIKELEADFAHGRSAAATSLAANMAEQNIVPEARPAVVEIKGLGQAMSESPADTSSHDSSSNDSAKPAACKSKAGPDNCFASSAHAAVLNLEKSAPEKAAVTTEAKK</sequence>
<dbReference type="EMBL" id="SWJE01000006">
    <property type="protein sequence ID" value="TKC88695.1"/>
    <property type="molecule type" value="Genomic_DNA"/>
</dbReference>
<evidence type="ECO:0008006" key="5">
    <source>
        <dbReference type="Google" id="ProtNLM"/>
    </source>
</evidence>
<feature type="chain" id="PRO_5020638399" description="DUF1311 domain-containing protein" evidence="2">
    <location>
        <begin position="37"/>
        <end position="216"/>
    </location>
</feature>
<dbReference type="InterPro" id="IPR052755">
    <property type="entry name" value="Lysozyme_Inhibitor_LprI"/>
</dbReference>
<keyword evidence="2" id="KW-0732">Signal</keyword>
<gene>
    <name evidence="3" type="ORF">FAZ69_13135</name>
</gene>
<dbReference type="Proteomes" id="UP000305539">
    <property type="component" value="Unassembled WGS sequence"/>
</dbReference>
<reference evidence="3 4" key="1">
    <citation type="submission" date="2019-04" db="EMBL/GenBank/DDBJ databases">
        <title>Trinickia sp. 7GSK02, isolated from subtropical forest soil.</title>
        <authorList>
            <person name="Gao Z.-H."/>
            <person name="Qiu L.-H."/>
        </authorList>
    </citation>
    <scope>NUCLEOTIDE SEQUENCE [LARGE SCALE GENOMIC DNA]</scope>
    <source>
        <strain evidence="3 4">7GSK02</strain>
    </source>
</reference>
<protein>
    <recommendedName>
        <fullName evidence="5">DUF1311 domain-containing protein</fullName>
    </recommendedName>
</protein>
<organism evidence="3 4">
    <name type="scientific">Trinickia terrae</name>
    <dbReference type="NCBI Taxonomy" id="2571161"/>
    <lineage>
        <taxon>Bacteria</taxon>
        <taxon>Pseudomonadati</taxon>
        <taxon>Pseudomonadota</taxon>
        <taxon>Betaproteobacteria</taxon>
        <taxon>Burkholderiales</taxon>
        <taxon>Burkholderiaceae</taxon>
        <taxon>Trinickia</taxon>
    </lineage>
</organism>
<evidence type="ECO:0000256" key="1">
    <source>
        <dbReference type="SAM" id="MobiDB-lite"/>
    </source>
</evidence>
<accession>A0A4U1I674</accession>